<organism evidence="9 10">
    <name type="scientific">Gelidibacter salicanalis</name>
    <dbReference type="NCBI Taxonomy" id="291193"/>
    <lineage>
        <taxon>Bacteria</taxon>
        <taxon>Pseudomonadati</taxon>
        <taxon>Bacteroidota</taxon>
        <taxon>Flavobacteriia</taxon>
        <taxon>Flavobacteriales</taxon>
        <taxon>Flavobacteriaceae</taxon>
        <taxon>Gelidibacter</taxon>
    </lineage>
</organism>
<evidence type="ECO:0000256" key="6">
    <source>
        <dbReference type="ARBA" id="ARBA00023125"/>
    </source>
</evidence>
<dbReference type="OrthoDB" id="9782620at2"/>
<keyword evidence="2 8" id="KW-0645">Protease</keyword>
<dbReference type="PANTHER" id="PTHR13604">
    <property type="entry name" value="DC12-RELATED"/>
    <property type="match status" value="1"/>
</dbReference>
<accession>A0A5C7AI07</accession>
<keyword evidence="4 8" id="KW-0378">Hydrolase</keyword>
<evidence type="ECO:0000313" key="10">
    <source>
        <dbReference type="Proteomes" id="UP000321734"/>
    </source>
</evidence>
<dbReference type="Proteomes" id="UP000321734">
    <property type="component" value="Unassembled WGS sequence"/>
</dbReference>
<evidence type="ECO:0000256" key="1">
    <source>
        <dbReference type="ARBA" id="ARBA00008136"/>
    </source>
</evidence>
<dbReference type="GO" id="GO:0106300">
    <property type="term" value="P:protein-DNA covalent cross-linking repair"/>
    <property type="evidence" value="ECO:0007669"/>
    <property type="project" value="InterPro"/>
</dbReference>
<evidence type="ECO:0000256" key="3">
    <source>
        <dbReference type="ARBA" id="ARBA00022763"/>
    </source>
</evidence>
<keyword evidence="6" id="KW-0238">DNA-binding</keyword>
<dbReference type="InterPro" id="IPR036590">
    <property type="entry name" value="SRAP-like"/>
</dbReference>
<protein>
    <recommendedName>
        <fullName evidence="8">Abasic site processing protein</fullName>
        <ecNumber evidence="8">3.4.-.-</ecNumber>
    </recommendedName>
</protein>
<dbReference type="Pfam" id="PF02586">
    <property type="entry name" value="SRAP"/>
    <property type="match status" value="1"/>
</dbReference>
<dbReference type="RefSeq" id="WP_146892284.1">
    <property type="nucleotide sequence ID" value="NZ_VORX01000003.1"/>
</dbReference>
<dbReference type="GO" id="GO:0003697">
    <property type="term" value="F:single-stranded DNA binding"/>
    <property type="evidence" value="ECO:0007669"/>
    <property type="project" value="InterPro"/>
</dbReference>
<dbReference type="EC" id="3.4.-.-" evidence="8"/>
<reference evidence="9 10" key="1">
    <citation type="submission" date="2019-08" db="EMBL/GenBank/DDBJ databases">
        <title>Genome sequence of Gelidibacter salicanalis IC162T.</title>
        <authorList>
            <person name="Bowman J.P."/>
        </authorList>
    </citation>
    <scope>NUCLEOTIDE SEQUENCE [LARGE SCALE GENOMIC DNA]</scope>
    <source>
        <strain evidence="9 10">IC162</strain>
    </source>
</reference>
<dbReference type="SUPFAM" id="SSF143081">
    <property type="entry name" value="BB1717-like"/>
    <property type="match status" value="1"/>
</dbReference>
<evidence type="ECO:0000256" key="4">
    <source>
        <dbReference type="ARBA" id="ARBA00022801"/>
    </source>
</evidence>
<evidence type="ECO:0000256" key="2">
    <source>
        <dbReference type="ARBA" id="ARBA00022670"/>
    </source>
</evidence>
<proteinExistence type="inferred from homology"/>
<comment type="similarity">
    <text evidence="1 8">Belongs to the SOS response-associated peptidase family.</text>
</comment>
<gene>
    <name evidence="9" type="ORF">ES711_07680</name>
</gene>
<keyword evidence="10" id="KW-1185">Reference proteome</keyword>
<dbReference type="GO" id="GO:0006508">
    <property type="term" value="P:proteolysis"/>
    <property type="evidence" value="ECO:0007669"/>
    <property type="project" value="UniProtKB-KW"/>
</dbReference>
<keyword evidence="7" id="KW-0456">Lyase</keyword>
<evidence type="ECO:0000256" key="7">
    <source>
        <dbReference type="ARBA" id="ARBA00023239"/>
    </source>
</evidence>
<evidence type="ECO:0000256" key="8">
    <source>
        <dbReference type="RuleBase" id="RU364100"/>
    </source>
</evidence>
<dbReference type="Gene3D" id="3.90.1680.10">
    <property type="entry name" value="SOS response associated peptidase-like"/>
    <property type="match status" value="1"/>
</dbReference>
<keyword evidence="3" id="KW-0227">DNA damage</keyword>
<keyword evidence="5" id="KW-0190">Covalent protein-DNA linkage</keyword>
<dbReference type="PANTHER" id="PTHR13604:SF0">
    <property type="entry name" value="ABASIC SITE PROCESSING PROTEIN HMCES"/>
    <property type="match status" value="1"/>
</dbReference>
<name>A0A5C7AI07_9FLAO</name>
<evidence type="ECO:0000256" key="5">
    <source>
        <dbReference type="ARBA" id="ARBA00023124"/>
    </source>
</evidence>
<dbReference type="InterPro" id="IPR003738">
    <property type="entry name" value="SRAP"/>
</dbReference>
<sequence>MCYDIKVSLESQLKRAATKGDQAAVDEILERLVPLTDLPLFHASGFTHPELLIYTDRSPDFPEVATWGLVPQWVSDAEQLKKIWNTTLNARGETIFKKPSFRDSAKRSRCFIYVDGFYEHHHFNKKTYPYFIFKTDKEPLILAGLYSEWKNPTDGGTLLSFSIVTTTANPLMAKIHNNPKLKEARMPVILPDHLAEQWLRPYDNSNDQKTIEQLIKAFPNDALEAYTVDSLRGKNYIGNREEISHPFVYDELPKLDHIPKH</sequence>
<dbReference type="GO" id="GO:0016829">
    <property type="term" value="F:lyase activity"/>
    <property type="evidence" value="ECO:0007669"/>
    <property type="project" value="UniProtKB-KW"/>
</dbReference>
<evidence type="ECO:0000313" key="9">
    <source>
        <dbReference type="EMBL" id="TXE08380.1"/>
    </source>
</evidence>
<comment type="caution">
    <text evidence="9">The sequence shown here is derived from an EMBL/GenBank/DDBJ whole genome shotgun (WGS) entry which is preliminary data.</text>
</comment>
<dbReference type="GO" id="GO:0008233">
    <property type="term" value="F:peptidase activity"/>
    <property type="evidence" value="ECO:0007669"/>
    <property type="project" value="UniProtKB-KW"/>
</dbReference>
<dbReference type="EMBL" id="VORX01000003">
    <property type="protein sequence ID" value="TXE08380.1"/>
    <property type="molecule type" value="Genomic_DNA"/>
</dbReference>
<dbReference type="AlphaFoldDB" id="A0A5C7AI07"/>